<dbReference type="GO" id="GO:0004601">
    <property type="term" value="F:peroxidase activity"/>
    <property type="evidence" value="ECO:0007669"/>
    <property type="project" value="UniProtKB-KW"/>
</dbReference>
<dbReference type="SUPFAM" id="SSF48113">
    <property type="entry name" value="Heme-dependent peroxidases"/>
    <property type="match status" value="1"/>
</dbReference>
<dbReference type="InterPro" id="IPR010255">
    <property type="entry name" value="Haem_peroxidase_sf"/>
</dbReference>
<evidence type="ECO:0000313" key="6">
    <source>
        <dbReference type="Proteomes" id="UP001162156"/>
    </source>
</evidence>
<organism evidence="5 6">
    <name type="scientific">Rhamnusium bicolor</name>
    <dbReference type="NCBI Taxonomy" id="1586634"/>
    <lineage>
        <taxon>Eukaryota</taxon>
        <taxon>Metazoa</taxon>
        <taxon>Ecdysozoa</taxon>
        <taxon>Arthropoda</taxon>
        <taxon>Hexapoda</taxon>
        <taxon>Insecta</taxon>
        <taxon>Pterygota</taxon>
        <taxon>Neoptera</taxon>
        <taxon>Endopterygota</taxon>
        <taxon>Coleoptera</taxon>
        <taxon>Polyphaga</taxon>
        <taxon>Cucujiformia</taxon>
        <taxon>Chrysomeloidea</taxon>
        <taxon>Cerambycidae</taxon>
        <taxon>Lepturinae</taxon>
        <taxon>Rhagiini</taxon>
        <taxon>Rhamnusium</taxon>
    </lineage>
</organism>
<comment type="subcellular location">
    <subcellularLocation>
        <location evidence="1">Secreted</location>
    </subcellularLocation>
</comment>
<dbReference type="PROSITE" id="PS50292">
    <property type="entry name" value="PEROXIDASE_3"/>
    <property type="match status" value="1"/>
</dbReference>
<dbReference type="InterPro" id="IPR019791">
    <property type="entry name" value="Haem_peroxidase_animal"/>
</dbReference>
<evidence type="ECO:0000256" key="3">
    <source>
        <dbReference type="ARBA" id="ARBA00022559"/>
    </source>
</evidence>
<keyword evidence="3" id="KW-0575">Peroxidase</keyword>
<dbReference type="InterPro" id="IPR037120">
    <property type="entry name" value="Haem_peroxidase_sf_animal"/>
</dbReference>
<dbReference type="Proteomes" id="UP001162156">
    <property type="component" value="Unassembled WGS sequence"/>
</dbReference>
<name>A0AAV8X0F2_9CUCU</name>
<keyword evidence="4" id="KW-0325">Glycoprotein</keyword>
<evidence type="ECO:0000256" key="4">
    <source>
        <dbReference type="ARBA" id="ARBA00023180"/>
    </source>
</evidence>
<evidence type="ECO:0000256" key="1">
    <source>
        <dbReference type="ARBA" id="ARBA00004613"/>
    </source>
</evidence>
<keyword evidence="2" id="KW-0964">Secreted</keyword>
<dbReference type="GO" id="GO:0005576">
    <property type="term" value="C:extracellular region"/>
    <property type="evidence" value="ECO:0007669"/>
    <property type="project" value="UniProtKB-SubCell"/>
</dbReference>
<dbReference type="GO" id="GO:0006979">
    <property type="term" value="P:response to oxidative stress"/>
    <property type="evidence" value="ECO:0007669"/>
    <property type="project" value="InterPro"/>
</dbReference>
<gene>
    <name evidence="5" type="ORF">NQ314_014875</name>
</gene>
<dbReference type="PANTHER" id="PTHR11475:SF4">
    <property type="entry name" value="CHORION PEROXIDASE"/>
    <property type="match status" value="1"/>
</dbReference>
<evidence type="ECO:0000256" key="2">
    <source>
        <dbReference type="ARBA" id="ARBA00022525"/>
    </source>
</evidence>
<dbReference type="Pfam" id="PF03098">
    <property type="entry name" value="An_peroxidase"/>
    <property type="match status" value="1"/>
</dbReference>
<dbReference type="PANTHER" id="PTHR11475">
    <property type="entry name" value="OXIDASE/PEROXIDASE"/>
    <property type="match status" value="1"/>
</dbReference>
<sequence length="150" mass="17000">MQTLKDPLLYYMAEKKTEEMIFIPEVMFYPARMRMRNFLDEVLSTLTTEPIQEVDGSFSDALTNYLFRAGNPFGVDLAALNIQRGRDHGLRPYNDYRQLTGLPRYTSFNQFGSEIGKKLGSVYATVDDVDLWVGGLLEEKAPGSIVGPTF</sequence>
<keyword evidence="3" id="KW-0560">Oxidoreductase</keyword>
<dbReference type="Gene3D" id="1.10.640.10">
    <property type="entry name" value="Haem peroxidase domain superfamily, animal type"/>
    <property type="match status" value="1"/>
</dbReference>
<comment type="caution">
    <text evidence="5">The sequence shown here is derived from an EMBL/GenBank/DDBJ whole genome shotgun (WGS) entry which is preliminary data.</text>
</comment>
<evidence type="ECO:0000313" key="5">
    <source>
        <dbReference type="EMBL" id="KAJ8932163.1"/>
    </source>
</evidence>
<dbReference type="AlphaFoldDB" id="A0AAV8X0F2"/>
<reference evidence="5" key="1">
    <citation type="journal article" date="2023" name="Insect Mol. Biol.">
        <title>Genome sequencing provides insights into the evolution of gene families encoding plant cell wall-degrading enzymes in longhorned beetles.</title>
        <authorList>
            <person name="Shin N.R."/>
            <person name="Okamura Y."/>
            <person name="Kirsch R."/>
            <person name="Pauchet Y."/>
        </authorList>
    </citation>
    <scope>NUCLEOTIDE SEQUENCE</scope>
    <source>
        <strain evidence="5">RBIC_L_NR</strain>
    </source>
</reference>
<accession>A0AAV8X0F2</accession>
<dbReference type="EMBL" id="JANEYF010004120">
    <property type="protein sequence ID" value="KAJ8932163.1"/>
    <property type="molecule type" value="Genomic_DNA"/>
</dbReference>
<protein>
    <submittedName>
        <fullName evidence="5">Uncharacterized protein</fullName>
    </submittedName>
</protein>
<dbReference type="GO" id="GO:0020037">
    <property type="term" value="F:heme binding"/>
    <property type="evidence" value="ECO:0007669"/>
    <property type="project" value="InterPro"/>
</dbReference>
<proteinExistence type="predicted"/>
<keyword evidence="6" id="KW-1185">Reference proteome</keyword>